<dbReference type="AlphaFoldDB" id="A0A4V3UN63"/>
<dbReference type="EMBL" id="SOSA01000576">
    <property type="protein sequence ID" value="THC89984.1"/>
    <property type="molecule type" value="Genomic_DNA"/>
</dbReference>
<sequence>MLISYADYACNCPNNCSHKQGSSCKYYSGPSDGSQVVSGKCEYQGSQLN</sequence>
<name>A0A4V3UN63_9EURO</name>
<organism evidence="2 3">
    <name type="scientific">Aspergillus tanneri</name>
    <dbReference type="NCBI Taxonomy" id="1220188"/>
    <lineage>
        <taxon>Eukaryota</taxon>
        <taxon>Fungi</taxon>
        <taxon>Dikarya</taxon>
        <taxon>Ascomycota</taxon>
        <taxon>Pezizomycotina</taxon>
        <taxon>Eurotiomycetes</taxon>
        <taxon>Eurotiomycetidae</taxon>
        <taxon>Eurotiales</taxon>
        <taxon>Aspergillaceae</taxon>
        <taxon>Aspergillus</taxon>
        <taxon>Aspergillus subgen. Circumdati</taxon>
    </lineage>
</organism>
<proteinExistence type="predicted"/>
<gene>
    <name evidence="2" type="ORF">EYZ11_010558</name>
</gene>
<dbReference type="VEuPathDB" id="FungiDB:EYZ11_010558"/>
<keyword evidence="3" id="KW-1185">Reference proteome</keyword>
<reference evidence="2 3" key="1">
    <citation type="submission" date="2019-03" db="EMBL/GenBank/DDBJ databases">
        <title>The genome sequence of a newly discovered highly antifungal drug resistant Aspergillus species, Aspergillus tanneri NIH 1004.</title>
        <authorList>
            <person name="Mounaud S."/>
            <person name="Singh I."/>
            <person name="Joardar V."/>
            <person name="Pakala S."/>
            <person name="Pakala S."/>
            <person name="Venepally P."/>
            <person name="Hoover J."/>
            <person name="Nierman W."/>
            <person name="Chung J."/>
            <person name="Losada L."/>
        </authorList>
    </citation>
    <scope>NUCLEOTIDE SEQUENCE [LARGE SCALE GENOMIC DNA]</scope>
    <source>
        <strain evidence="2 3">NIH1004</strain>
    </source>
</reference>
<accession>A0A4V3UN63</accession>
<dbReference type="Proteomes" id="UP000308092">
    <property type="component" value="Unassembled WGS sequence"/>
</dbReference>
<evidence type="ECO:0000313" key="3">
    <source>
        <dbReference type="Proteomes" id="UP000308092"/>
    </source>
</evidence>
<protein>
    <submittedName>
        <fullName evidence="2">Uncharacterized protein</fullName>
    </submittedName>
</protein>
<evidence type="ECO:0000313" key="2">
    <source>
        <dbReference type="EMBL" id="THC89984.1"/>
    </source>
</evidence>
<comment type="caution">
    <text evidence="2">The sequence shown here is derived from an EMBL/GenBank/DDBJ whole genome shotgun (WGS) entry which is preliminary data.</text>
</comment>
<feature type="region of interest" description="Disordered" evidence="1">
    <location>
        <begin position="29"/>
        <end position="49"/>
    </location>
</feature>
<evidence type="ECO:0000256" key="1">
    <source>
        <dbReference type="SAM" id="MobiDB-lite"/>
    </source>
</evidence>